<evidence type="ECO:0000313" key="4">
    <source>
        <dbReference type="Proteomes" id="UP000039865"/>
    </source>
</evidence>
<dbReference type="InParanoid" id="A0A078AQH5"/>
<feature type="compositionally biased region" description="Polar residues" evidence="2">
    <location>
        <begin position="606"/>
        <end position="616"/>
    </location>
</feature>
<feature type="region of interest" description="Disordered" evidence="2">
    <location>
        <begin position="455"/>
        <end position="534"/>
    </location>
</feature>
<gene>
    <name evidence="3" type="primary">Contig8716.g9302</name>
    <name evidence="3" type="ORF">STYLEM_13751</name>
</gene>
<name>A0A078AQH5_STYLE</name>
<feature type="compositionally biased region" description="Basic and acidic residues" evidence="2">
    <location>
        <begin position="462"/>
        <end position="483"/>
    </location>
</feature>
<feature type="compositionally biased region" description="Polar residues" evidence="2">
    <location>
        <begin position="570"/>
        <end position="586"/>
    </location>
</feature>
<evidence type="ECO:0000256" key="1">
    <source>
        <dbReference type="SAM" id="Coils"/>
    </source>
</evidence>
<keyword evidence="1" id="KW-0175">Coiled coil</keyword>
<organism evidence="3 4">
    <name type="scientific">Stylonychia lemnae</name>
    <name type="common">Ciliate</name>
    <dbReference type="NCBI Taxonomy" id="5949"/>
    <lineage>
        <taxon>Eukaryota</taxon>
        <taxon>Sar</taxon>
        <taxon>Alveolata</taxon>
        <taxon>Ciliophora</taxon>
        <taxon>Intramacronucleata</taxon>
        <taxon>Spirotrichea</taxon>
        <taxon>Stichotrichia</taxon>
        <taxon>Sporadotrichida</taxon>
        <taxon>Oxytrichidae</taxon>
        <taxon>Stylonychinae</taxon>
        <taxon>Stylonychia</taxon>
    </lineage>
</organism>
<dbReference type="Proteomes" id="UP000039865">
    <property type="component" value="Unassembled WGS sequence"/>
</dbReference>
<reference evidence="3 4" key="1">
    <citation type="submission" date="2014-06" db="EMBL/GenBank/DDBJ databases">
        <authorList>
            <person name="Swart Estienne"/>
        </authorList>
    </citation>
    <scope>NUCLEOTIDE SEQUENCE [LARGE SCALE GENOMIC DNA]</scope>
    <source>
        <strain evidence="3 4">130c</strain>
    </source>
</reference>
<accession>A0A078AQH5</accession>
<evidence type="ECO:0000313" key="3">
    <source>
        <dbReference type="EMBL" id="CDW84685.1"/>
    </source>
</evidence>
<dbReference type="AlphaFoldDB" id="A0A078AQH5"/>
<keyword evidence="4" id="KW-1185">Reference proteome</keyword>
<feature type="region of interest" description="Disordered" evidence="2">
    <location>
        <begin position="552"/>
        <end position="652"/>
    </location>
</feature>
<feature type="compositionally biased region" description="Basic and acidic residues" evidence="2">
    <location>
        <begin position="323"/>
        <end position="332"/>
    </location>
</feature>
<feature type="coiled-coil region" evidence="1">
    <location>
        <begin position="154"/>
        <end position="181"/>
    </location>
</feature>
<feature type="region of interest" description="Disordered" evidence="2">
    <location>
        <begin position="302"/>
        <end position="376"/>
    </location>
</feature>
<feature type="compositionally biased region" description="Polar residues" evidence="2">
    <location>
        <begin position="484"/>
        <end position="510"/>
    </location>
</feature>
<feature type="compositionally biased region" description="Polar residues" evidence="2">
    <location>
        <begin position="520"/>
        <end position="530"/>
    </location>
</feature>
<protein>
    <submittedName>
        <fullName evidence="3">Uncharacterized protein</fullName>
    </submittedName>
</protein>
<feature type="compositionally biased region" description="Basic and acidic residues" evidence="2">
    <location>
        <begin position="618"/>
        <end position="629"/>
    </location>
</feature>
<proteinExistence type="predicted"/>
<evidence type="ECO:0000256" key="2">
    <source>
        <dbReference type="SAM" id="MobiDB-lite"/>
    </source>
</evidence>
<feature type="compositionally biased region" description="Polar residues" evidence="2">
    <location>
        <begin position="333"/>
        <end position="346"/>
    </location>
</feature>
<sequence length="652" mass="76236">MYNKENEFFDNDQQTQSKVVIKNLYQLRQQSANKNRVIFSPAETDIHSLNFDQIEPSHNNYQTHQQQQPQQYFLSSQNLSKFQNLTDNNGFKLLPFTNNANQYEHVPLGNSNIDYLGQNMASISQPQHLQDQITNITQLIKLMQKQADVFEQSLNKNRDELKEQDKRVDKIERDVLQIRENSKISILEERLNLIQDQINDQYKIQFMDDIKKSLERQMKEQGEFMKKEIDDLRNRLNMIDANNLEKDKQRYNLIQQRLNTWVDTVEIKINEIEKRSINQLQKTSYRQQRDNSQMLMDITRDADRSSISKSNGKHQPGRSQNSAKKETSKARDNNSSQIRQCHNTSNENHRKSQSKKKYIPLRSRDSSEAKSQNGVIVRSQSVKSTLILSGGAGAGSQRILGSTLDAQDLDFKSLSTERANNRSRRYDRERHIKFTQQKDVFDQESFDSRRIQQEFNRMRKKSREDAQKIYSTEDPREHSREKPQGSNFTYQNYHNNSVNQPIRQNYSTGKPSKYSKRPKNTGSQELSENSAADKYGFTLNQQQKFKNYYQDEFDPSQHSQSKLSLDGGSSYKNYTQHRIPSTNQSHQLRDQSSQKKSQVKIFKYTAANSLNNAPSSKQKKEQMIKEAMVRRPKANASMIAGTKKATKNRFDK</sequence>
<dbReference type="EMBL" id="CCKQ01013061">
    <property type="protein sequence ID" value="CDW84685.1"/>
    <property type="molecule type" value="Genomic_DNA"/>
</dbReference>